<organism evidence="1">
    <name type="scientific">viral metagenome</name>
    <dbReference type="NCBI Taxonomy" id="1070528"/>
    <lineage>
        <taxon>unclassified sequences</taxon>
        <taxon>metagenomes</taxon>
        <taxon>organismal metagenomes</taxon>
    </lineage>
</organism>
<dbReference type="AlphaFoldDB" id="A0A6C0IWP0"/>
<accession>A0A6C0IWP0</accession>
<sequence length="30" mass="3682">MPSTSNQTVDFDTDYYQLYRIRNNKKELIK</sequence>
<name>A0A6C0IWP0_9ZZZZ</name>
<proteinExistence type="predicted"/>
<evidence type="ECO:0000313" key="1">
    <source>
        <dbReference type="EMBL" id="QHT97734.1"/>
    </source>
</evidence>
<reference evidence="1" key="1">
    <citation type="journal article" date="2020" name="Nature">
        <title>Giant virus diversity and host interactions through global metagenomics.</title>
        <authorList>
            <person name="Schulz F."/>
            <person name="Roux S."/>
            <person name="Paez-Espino D."/>
            <person name="Jungbluth S."/>
            <person name="Walsh D.A."/>
            <person name="Denef V.J."/>
            <person name="McMahon K.D."/>
            <person name="Konstantinidis K.T."/>
            <person name="Eloe-Fadrosh E.A."/>
            <person name="Kyrpides N.C."/>
            <person name="Woyke T."/>
        </authorList>
    </citation>
    <scope>NUCLEOTIDE SEQUENCE</scope>
    <source>
        <strain evidence="1">GVMAG-M-3300025572-1</strain>
    </source>
</reference>
<dbReference type="EMBL" id="MN740283">
    <property type="protein sequence ID" value="QHT97734.1"/>
    <property type="molecule type" value="Genomic_DNA"/>
</dbReference>
<protein>
    <submittedName>
        <fullName evidence="1">Uncharacterized protein</fullName>
    </submittedName>
</protein>